<accession>A0ABV0IIW1</accession>
<keyword evidence="3" id="KW-1185">Reference proteome</keyword>
<feature type="transmembrane region" description="Helical" evidence="1">
    <location>
        <begin position="188"/>
        <end position="209"/>
    </location>
</feature>
<dbReference type="InterPro" id="IPR014509">
    <property type="entry name" value="YjdF-like"/>
</dbReference>
<evidence type="ECO:0000256" key="1">
    <source>
        <dbReference type="SAM" id="Phobius"/>
    </source>
</evidence>
<feature type="transmembrane region" description="Helical" evidence="1">
    <location>
        <begin position="82"/>
        <end position="103"/>
    </location>
</feature>
<keyword evidence="1" id="KW-0472">Membrane</keyword>
<protein>
    <recommendedName>
        <fullName evidence="4">Membrane protein DUF2238</fullName>
    </recommendedName>
</protein>
<feature type="transmembrane region" description="Helical" evidence="1">
    <location>
        <begin position="58"/>
        <end position="75"/>
    </location>
</feature>
<evidence type="ECO:0008006" key="4">
    <source>
        <dbReference type="Google" id="ProtNLM"/>
    </source>
</evidence>
<sequence>MTVRGGTTGSRAAAEVFREGWAMLRVVGPRAARITADTAAVLSLVSMVAGWWEGPVAVALFALVLLGQTVVRLAPLRASAQAATAALLLAAAWAALVGAYQLIGWLDLAMHLIVTGLLAALAALVVLRRGWLTTGDGSGADALQGARAGRILLTTGTGSLLAVLWEAGEWFGHTFLDPAIQVGYEDTIGDLTAGVLGAALAGVFLGRLVQRDGDA</sequence>
<feature type="transmembrane region" description="Helical" evidence="1">
    <location>
        <begin position="109"/>
        <end position="127"/>
    </location>
</feature>
<reference evidence="2 3" key="1">
    <citation type="submission" date="2024-05" db="EMBL/GenBank/DDBJ databases">
        <authorList>
            <person name="Yi C."/>
        </authorList>
    </citation>
    <scope>NUCLEOTIDE SEQUENCE [LARGE SCALE GENOMIC DNA]</scope>
    <source>
        <strain evidence="2 3">XS13</strain>
    </source>
</reference>
<evidence type="ECO:0000313" key="2">
    <source>
        <dbReference type="EMBL" id="MEO9248100.1"/>
    </source>
</evidence>
<gene>
    <name evidence="2" type="ORF">ABDK96_10435</name>
</gene>
<dbReference type="EMBL" id="JBDXMX010000004">
    <property type="protein sequence ID" value="MEO9248100.1"/>
    <property type="molecule type" value="Genomic_DNA"/>
</dbReference>
<name>A0ABV0IIW1_9MICC</name>
<dbReference type="Pfam" id="PF09997">
    <property type="entry name" value="DUF2238"/>
    <property type="match status" value="1"/>
</dbReference>
<organism evidence="2 3">
    <name type="scientific">Citricoccus nitrophenolicus</name>
    <dbReference type="NCBI Taxonomy" id="863575"/>
    <lineage>
        <taxon>Bacteria</taxon>
        <taxon>Bacillati</taxon>
        <taxon>Actinomycetota</taxon>
        <taxon>Actinomycetes</taxon>
        <taxon>Micrococcales</taxon>
        <taxon>Micrococcaceae</taxon>
        <taxon>Citricoccus</taxon>
    </lineage>
</organism>
<comment type="caution">
    <text evidence="2">The sequence shown here is derived from an EMBL/GenBank/DDBJ whole genome shotgun (WGS) entry which is preliminary data.</text>
</comment>
<dbReference type="RefSeq" id="WP_347920718.1">
    <property type="nucleotide sequence ID" value="NZ_JBDXMX010000004.1"/>
</dbReference>
<proteinExistence type="predicted"/>
<dbReference type="Proteomes" id="UP001484097">
    <property type="component" value="Unassembled WGS sequence"/>
</dbReference>
<keyword evidence="1" id="KW-1133">Transmembrane helix</keyword>
<evidence type="ECO:0000313" key="3">
    <source>
        <dbReference type="Proteomes" id="UP001484097"/>
    </source>
</evidence>
<keyword evidence="1" id="KW-0812">Transmembrane</keyword>
<feature type="transmembrane region" description="Helical" evidence="1">
    <location>
        <begin position="148"/>
        <end position="168"/>
    </location>
</feature>